<proteinExistence type="predicted"/>
<feature type="repeat" description="WD" evidence="3">
    <location>
        <begin position="1406"/>
        <end position="1447"/>
    </location>
</feature>
<dbReference type="Proteomes" id="UP000759537">
    <property type="component" value="Unassembled WGS sequence"/>
</dbReference>
<dbReference type="InterPro" id="IPR027417">
    <property type="entry name" value="P-loop_NTPase"/>
</dbReference>
<feature type="region of interest" description="Disordered" evidence="4">
    <location>
        <begin position="98"/>
        <end position="117"/>
    </location>
</feature>
<feature type="repeat" description="WD" evidence="3">
    <location>
        <begin position="977"/>
        <end position="1018"/>
    </location>
</feature>
<dbReference type="PANTHER" id="PTHR19848">
    <property type="entry name" value="WD40 REPEAT PROTEIN"/>
    <property type="match status" value="1"/>
</dbReference>
<dbReference type="InterPro" id="IPR019775">
    <property type="entry name" value="WD40_repeat_CS"/>
</dbReference>
<evidence type="ECO:0000256" key="3">
    <source>
        <dbReference type="PROSITE-ProRule" id="PRU00221"/>
    </source>
</evidence>
<dbReference type="PROSITE" id="PS50082">
    <property type="entry name" value="WD_REPEATS_2"/>
    <property type="match status" value="16"/>
</dbReference>
<feature type="repeat" description="WD" evidence="3">
    <location>
        <begin position="1673"/>
        <end position="1712"/>
    </location>
</feature>
<dbReference type="EMBL" id="WHVB01000001">
    <property type="protein sequence ID" value="KAF8486897.1"/>
    <property type="molecule type" value="Genomic_DNA"/>
</dbReference>
<dbReference type="Gene3D" id="3.40.50.300">
    <property type="entry name" value="P-loop containing nucleotide triphosphate hydrolases"/>
    <property type="match status" value="1"/>
</dbReference>
<feature type="repeat" description="WD" evidence="3">
    <location>
        <begin position="1061"/>
        <end position="1102"/>
    </location>
</feature>
<feature type="repeat" description="WD" evidence="3">
    <location>
        <begin position="1540"/>
        <end position="1581"/>
    </location>
</feature>
<dbReference type="InterPro" id="IPR020472">
    <property type="entry name" value="WD40_PAC1"/>
</dbReference>
<feature type="repeat" description="WD" evidence="3">
    <location>
        <begin position="1583"/>
        <end position="1616"/>
    </location>
</feature>
<comment type="caution">
    <text evidence="6">The sequence shown here is derived from an EMBL/GenBank/DDBJ whole genome shotgun (WGS) entry which is preliminary data.</text>
</comment>
<dbReference type="PROSITE" id="PS00678">
    <property type="entry name" value="WD_REPEATS_1"/>
    <property type="match status" value="6"/>
</dbReference>
<dbReference type="InterPro" id="IPR036322">
    <property type="entry name" value="WD40_repeat_dom_sf"/>
</dbReference>
<reference evidence="6" key="1">
    <citation type="submission" date="2019-10" db="EMBL/GenBank/DDBJ databases">
        <authorList>
            <consortium name="DOE Joint Genome Institute"/>
            <person name="Kuo A."/>
            <person name="Miyauchi S."/>
            <person name="Kiss E."/>
            <person name="Drula E."/>
            <person name="Kohler A."/>
            <person name="Sanchez-Garcia M."/>
            <person name="Andreopoulos B."/>
            <person name="Barry K.W."/>
            <person name="Bonito G."/>
            <person name="Buee M."/>
            <person name="Carver A."/>
            <person name="Chen C."/>
            <person name="Cichocki N."/>
            <person name="Clum A."/>
            <person name="Culley D."/>
            <person name="Crous P.W."/>
            <person name="Fauchery L."/>
            <person name="Girlanda M."/>
            <person name="Hayes R."/>
            <person name="Keri Z."/>
            <person name="LaButti K."/>
            <person name="Lipzen A."/>
            <person name="Lombard V."/>
            <person name="Magnuson J."/>
            <person name="Maillard F."/>
            <person name="Morin E."/>
            <person name="Murat C."/>
            <person name="Nolan M."/>
            <person name="Ohm R."/>
            <person name="Pangilinan J."/>
            <person name="Pereira M."/>
            <person name="Perotto S."/>
            <person name="Peter M."/>
            <person name="Riley R."/>
            <person name="Sitrit Y."/>
            <person name="Stielow B."/>
            <person name="Szollosi G."/>
            <person name="Zifcakova L."/>
            <person name="Stursova M."/>
            <person name="Spatafora J.W."/>
            <person name="Tedersoo L."/>
            <person name="Vaario L.-M."/>
            <person name="Yamada A."/>
            <person name="Yan M."/>
            <person name="Wang P."/>
            <person name="Xu J."/>
            <person name="Bruns T."/>
            <person name="Baldrian P."/>
            <person name="Vilgalys R."/>
            <person name="Henrissat B."/>
            <person name="Grigoriev I.V."/>
            <person name="Hibbett D."/>
            <person name="Nagy L.G."/>
            <person name="Martin F.M."/>
        </authorList>
    </citation>
    <scope>NUCLEOTIDE SEQUENCE</scope>
    <source>
        <strain evidence="6">Prilba</strain>
    </source>
</reference>
<dbReference type="CDD" id="cd00200">
    <property type="entry name" value="WD40"/>
    <property type="match status" value="2"/>
</dbReference>
<dbReference type="OrthoDB" id="538223at2759"/>
<dbReference type="InterPro" id="IPR015943">
    <property type="entry name" value="WD40/YVTN_repeat-like_dom_sf"/>
</dbReference>
<keyword evidence="2" id="KW-0677">Repeat</keyword>
<dbReference type="SUPFAM" id="SSF50998">
    <property type="entry name" value="Quinoprotein alcohol dehydrogenase-like"/>
    <property type="match status" value="1"/>
</dbReference>
<dbReference type="InterPro" id="IPR001680">
    <property type="entry name" value="WD40_rpt"/>
</dbReference>
<dbReference type="InterPro" id="IPR011047">
    <property type="entry name" value="Quinoprotein_ADH-like_sf"/>
</dbReference>
<feature type="repeat" description="WD" evidence="3">
    <location>
        <begin position="934"/>
        <end position="975"/>
    </location>
</feature>
<feature type="domain" description="Nephrocystin 3-like N-terminal" evidence="5">
    <location>
        <begin position="342"/>
        <end position="496"/>
    </location>
</feature>
<feature type="repeat" description="WD" evidence="3">
    <location>
        <begin position="1714"/>
        <end position="1755"/>
    </location>
</feature>
<feature type="repeat" description="WD" evidence="3">
    <location>
        <begin position="1104"/>
        <end position="1145"/>
    </location>
</feature>
<evidence type="ECO:0000256" key="2">
    <source>
        <dbReference type="ARBA" id="ARBA00022737"/>
    </source>
</evidence>
<protein>
    <submittedName>
        <fullName evidence="6">WD40-repeat-containing domain protein</fullName>
    </submittedName>
</protein>
<feature type="repeat" description="WD" evidence="3">
    <location>
        <begin position="1363"/>
        <end position="1404"/>
    </location>
</feature>
<dbReference type="PRINTS" id="PR00320">
    <property type="entry name" value="GPROTEINBRPT"/>
</dbReference>
<organism evidence="6 7">
    <name type="scientific">Russula ochroleuca</name>
    <dbReference type="NCBI Taxonomy" id="152965"/>
    <lineage>
        <taxon>Eukaryota</taxon>
        <taxon>Fungi</taxon>
        <taxon>Dikarya</taxon>
        <taxon>Basidiomycota</taxon>
        <taxon>Agaricomycotina</taxon>
        <taxon>Agaricomycetes</taxon>
        <taxon>Russulales</taxon>
        <taxon>Russulaceae</taxon>
        <taxon>Russula</taxon>
    </lineage>
</organism>
<evidence type="ECO:0000259" key="5">
    <source>
        <dbReference type="Pfam" id="PF24883"/>
    </source>
</evidence>
<dbReference type="PANTHER" id="PTHR19848:SF8">
    <property type="entry name" value="F-BOX AND WD REPEAT DOMAIN CONTAINING 7"/>
    <property type="match status" value="1"/>
</dbReference>
<dbReference type="PROSITE" id="PS50294">
    <property type="entry name" value="WD_REPEATS_REGION"/>
    <property type="match status" value="14"/>
</dbReference>
<name>A0A9P5N5A2_9AGAM</name>
<evidence type="ECO:0000256" key="1">
    <source>
        <dbReference type="ARBA" id="ARBA00022574"/>
    </source>
</evidence>
<keyword evidence="1 3" id="KW-0853">WD repeat</keyword>
<dbReference type="SUPFAM" id="SSF52540">
    <property type="entry name" value="P-loop containing nucleoside triphosphate hydrolases"/>
    <property type="match status" value="1"/>
</dbReference>
<evidence type="ECO:0000313" key="6">
    <source>
        <dbReference type="EMBL" id="KAF8486897.1"/>
    </source>
</evidence>
<dbReference type="Gene3D" id="2.130.10.10">
    <property type="entry name" value="YVTN repeat-like/Quinoprotein amine dehydrogenase"/>
    <property type="match status" value="7"/>
</dbReference>
<accession>A0A9P5N5A2</accession>
<dbReference type="SMART" id="SM00320">
    <property type="entry name" value="WD40"/>
    <property type="match status" value="19"/>
</dbReference>
<feature type="repeat" description="WD" evidence="3">
    <location>
        <begin position="1320"/>
        <end position="1361"/>
    </location>
</feature>
<feature type="repeat" description="WD" evidence="3">
    <location>
        <begin position="1147"/>
        <end position="1182"/>
    </location>
</feature>
<evidence type="ECO:0000313" key="7">
    <source>
        <dbReference type="Proteomes" id="UP000759537"/>
    </source>
</evidence>
<feature type="repeat" description="WD" evidence="3">
    <location>
        <begin position="1234"/>
        <end position="1275"/>
    </location>
</feature>
<gene>
    <name evidence="6" type="ORF">DFH94DRAFT_701543</name>
</gene>
<feature type="repeat" description="WD" evidence="3">
    <location>
        <begin position="1277"/>
        <end position="1318"/>
    </location>
</feature>
<dbReference type="InterPro" id="IPR056884">
    <property type="entry name" value="NPHP3-like_N"/>
</dbReference>
<dbReference type="SUPFAM" id="SSF50978">
    <property type="entry name" value="WD40 repeat-like"/>
    <property type="match status" value="2"/>
</dbReference>
<reference evidence="6" key="2">
    <citation type="journal article" date="2020" name="Nat. Commun.">
        <title>Large-scale genome sequencing of mycorrhizal fungi provides insights into the early evolution of symbiotic traits.</title>
        <authorList>
            <person name="Miyauchi S."/>
            <person name="Kiss E."/>
            <person name="Kuo A."/>
            <person name="Drula E."/>
            <person name="Kohler A."/>
            <person name="Sanchez-Garcia M."/>
            <person name="Morin E."/>
            <person name="Andreopoulos B."/>
            <person name="Barry K.W."/>
            <person name="Bonito G."/>
            <person name="Buee M."/>
            <person name="Carver A."/>
            <person name="Chen C."/>
            <person name="Cichocki N."/>
            <person name="Clum A."/>
            <person name="Culley D."/>
            <person name="Crous P.W."/>
            <person name="Fauchery L."/>
            <person name="Girlanda M."/>
            <person name="Hayes R.D."/>
            <person name="Keri Z."/>
            <person name="LaButti K."/>
            <person name="Lipzen A."/>
            <person name="Lombard V."/>
            <person name="Magnuson J."/>
            <person name="Maillard F."/>
            <person name="Murat C."/>
            <person name="Nolan M."/>
            <person name="Ohm R.A."/>
            <person name="Pangilinan J."/>
            <person name="Pereira M.F."/>
            <person name="Perotto S."/>
            <person name="Peter M."/>
            <person name="Pfister S."/>
            <person name="Riley R."/>
            <person name="Sitrit Y."/>
            <person name="Stielow J.B."/>
            <person name="Szollosi G."/>
            <person name="Zifcakova L."/>
            <person name="Stursova M."/>
            <person name="Spatafora J.W."/>
            <person name="Tedersoo L."/>
            <person name="Vaario L.M."/>
            <person name="Yamada A."/>
            <person name="Yan M."/>
            <person name="Wang P."/>
            <person name="Xu J."/>
            <person name="Bruns T."/>
            <person name="Baldrian P."/>
            <person name="Vilgalys R."/>
            <person name="Dunand C."/>
            <person name="Henrissat B."/>
            <person name="Grigoriev I.V."/>
            <person name="Hibbett D."/>
            <person name="Nagy L.G."/>
            <person name="Martin F.M."/>
        </authorList>
    </citation>
    <scope>NUCLEOTIDE SEQUENCE</scope>
    <source>
        <strain evidence="6">Prilba</strain>
    </source>
</reference>
<feature type="repeat" description="WD" evidence="3">
    <location>
        <begin position="1449"/>
        <end position="1485"/>
    </location>
</feature>
<sequence>MVDGEPRTASFQLRETQSTLTWEVNPAVFITPKSTISIQPYEARTLIRRKKAETVTIQGDAVFRFCSSRSGDKHDFERACVGFRVILSVVVQKDTKLKDKSRGGRGGRAFSPGEGGQVFFGPPTAPNSFKRALDSLHDLIELPVISPDSVLYETAREAKDALRTACESMPTDDVEADVQNLGEQVQDLLVDMQLPKFSERLTSQTQTVTCLLNLVGNAALFAEDCSKLEFKELGTADYRRNILGDFDRQFTMLKRNFIAGKETSEWRQPYIRPEVPTPPVPLPAVEEETRSEVSTVEPELDTRTVILDEDQRLMDLLYPDFTPTELLDLCCLDSTRKELLSDITAWFDDIGEPNVLWLSGAPGTGKTAISWSLLAELEKQQRSAGEFFFRQHAPHQLWRTMAYKMAKFHPAIKHEVYKAVTREEGVLLDDVQWTFDNLVAAPLKALDARLLSRGPVLLIDGIEQCSQWYSSWQTAVDTLPQWLSLPRHCKLIITSRPQSEIEKAFEGRDIKRMELSTGDDVYTGSITENDVRTYLYYRFAEMRRQDKSISEYWPDGEAISKLADHTRGFFKWAAIAVDDIQASGARENQLKTIIEDGTTTTLDSFDQYLLDIMSMFEVKPLETFRATMGTIALSKQPLTIGDLEHFLQYRFPTSSGGSLETTCYRLLPIISIEGENKAIKIRHKAYKDYLTDPKRCTRSDFLIDRSKTHRKMTMSCLKIMQQELKFNICGFKSSYLMNYEVVDNDLIEKCIPSFLAYACQHWADHLHGIASTEKRDPEIVNLLRTFLNSNLLYWLEALSLLSKSNIASKSLFVAAEWLEVIDKDLSLTAADASRFSLTFADVISLSAPHIYLSALPFAPPSSLVSKRYREQFPRTIKVLHEEGVKWPAMRFSISTSDYVCWASIHPDGKRVAAAMGGSVAIVVSVSMGETLFHLSGHGGTVRTIAYSPNGKRIATGCDDRRLRIYDAENGPLLFGPFEIHSDWIRSLAWSPDGQRIVTGSDDRKVKVVAVETGQIIYDTAFHNDWVRAVLYTTEFFISSSDDRTVRIYDASTGVTSGEAWSPGPTGYIKAIAISPDSKILAAGSDDCLIRLYNMETRTMTNHPLRGHSSAIRSLAFSKDGQLLASCSDDQTVRLWDVHSGRKICDPLYGHTSCVSSVVFSPDMKQLVTGGEDSSIRFFDMDSLPIQKNSLAGTGVFRAAIPLHDGNTILASDGLSISRWSVDKGQVKDIPFEGNSEHLADIQSASISPNGRLVATAASNRTVIIWEAESGKILWGPLEGHADDILALNFSANSKMVVSGSDDRKVWVWSAETGQSICGPMEGHTSNVRGVCFSPDGKQVVSGSYDYTVIIWSVESGEMVHEPLIHHRDWVFGLAYSPNGAYLATASDDYTVVIWDVVTWERVLHTLTGHGGYVRAVNWSPDSKRIISGSVDNVIRIFDVETGALLCEPLTGHKGNLSALSLLSSRKGDEPEAISASLDGTVRVWKPKMKGFVKTQTFSGYHGDWIHAISYSPVDDYIASGGDDGRLVVMDIVSGYSKFSKNAHTDWIRCVRYSRDGKKIATCSDDSTITIWDADSGECLVEPLEGHTGPVLSIEFSPGGNFLVSGSEDNTVRTWDLHPTFIKLNNPLSTYRGHTSAVNGVAYARGGELIVSGSASGEIAVWEGRVSDKCILQFDGHSGPILSICVFDERIFSSSEDRTIRIWELSTGHPLQSILDGHTAPINAIALTPDGKWIFSASDDGSLRMFDAYSGKPCTLPLRVGSRIFAVSVSHDGALVACSGADMSVHVWRANVVTGARRGSATEAVSWPDSFMRKTRGLEFCLVDEQGFLADFASTLLADDGWLRGSTNELMCWIPSVYRAGLWTPRTVGILGALETILDLRSFVHGTKWEQCRADHVFADKS</sequence>
<evidence type="ECO:0000256" key="4">
    <source>
        <dbReference type="SAM" id="MobiDB-lite"/>
    </source>
</evidence>
<dbReference type="Pfam" id="PF00400">
    <property type="entry name" value="WD40"/>
    <property type="match status" value="19"/>
</dbReference>
<dbReference type="Pfam" id="PF24883">
    <property type="entry name" value="NPHP3_N"/>
    <property type="match status" value="1"/>
</dbReference>
<feature type="repeat" description="WD" evidence="3">
    <location>
        <begin position="1630"/>
        <end position="1662"/>
    </location>
</feature>
<keyword evidence="7" id="KW-1185">Reference proteome</keyword>